<dbReference type="InterPro" id="IPR001387">
    <property type="entry name" value="Cro/C1-type_HTH"/>
</dbReference>
<dbReference type="Pfam" id="PF13560">
    <property type="entry name" value="HTH_31"/>
    <property type="match status" value="1"/>
</dbReference>
<evidence type="ECO:0000313" key="2">
    <source>
        <dbReference type="EMBL" id="TQJ01445.1"/>
    </source>
</evidence>
<dbReference type="OrthoDB" id="4285266at2"/>
<dbReference type="Gene3D" id="1.10.260.40">
    <property type="entry name" value="lambda repressor-like DNA-binding domains"/>
    <property type="match status" value="1"/>
</dbReference>
<dbReference type="AlphaFoldDB" id="A0A542DEE0"/>
<keyword evidence="3" id="KW-1185">Reference proteome</keyword>
<feature type="domain" description="HTH cro/C1-type" evidence="1">
    <location>
        <begin position="16"/>
        <end position="70"/>
    </location>
</feature>
<dbReference type="RefSeq" id="WP_141996249.1">
    <property type="nucleotide sequence ID" value="NZ_VFML01000001.1"/>
</dbReference>
<dbReference type="SMART" id="SM00530">
    <property type="entry name" value="HTH_XRE"/>
    <property type="match status" value="1"/>
</dbReference>
<dbReference type="Proteomes" id="UP000320876">
    <property type="component" value="Unassembled WGS sequence"/>
</dbReference>
<dbReference type="GO" id="GO:0003677">
    <property type="term" value="F:DNA binding"/>
    <property type="evidence" value="ECO:0007669"/>
    <property type="project" value="InterPro"/>
</dbReference>
<name>A0A542DEE0_AMYCI</name>
<evidence type="ECO:0000259" key="1">
    <source>
        <dbReference type="PROSITE" id="PS50943"/>
    </source>
</evidence>
<dbReference type="InterPro" id="IPR043917">
    <property type="entry name" value="DUF5753"/>
</dbReference>
<organism evidence="2 3">
    <name type="scientific">Amycolatopsis cihanbeyliensis</name>
    <dbReference type="NCBI Taxonomy" id="1128664"/>
    <lineage>
        <taxon>Bacteria</taxon>
        <taxon>Bacillati</taxon>
        <taxon>Actinomycetota</taxon>
        <taxon>Actinomycetes</taxon>
        <taxon>Pseudonocardiales</taxon>
        <taxon>Pseudonocardiaceae</taxon>
        <taxon>Amycolatopsis</taxon>
    </lineage>
</organism>
<protein>
    <submittedName>
        <fullName evidence="2">Helix-turn-helix protein</fullName>
    </submittedName>
</protein>
<dbReference type="SUPFAM" id="SSF47413">
    <property type="entry name" value="lambda repressor-like DNA-binding domains"/>
    <property type="match status" value="1"/>
</dbReference>
<reference evidence="2 3" key="1">
    <citation type="submission" date="2019-06" db="EMBL/GenBank/DDBJ databases">
        <title>Sequencing the genomes of 1000 actinobacteria strains.</title>
        <authorList>
            <person name="Klenk H.-P."/>
        </authorList>
    </citation>
    <scope>NUCLEOTIDE SEQUENCE [LARGE SCALE GENOMIC DNA]</scope>
    <source>
        <strain evidence="2 3">DSM 45679</strain>
    </source>
</reference>
<comment type="caution">
    <text evidence="2">The sequence shown here is derived from an EMBL/GenBank/DDBJ whole genome shotgun (WGS) entry which is preliminary data.</text>
</comment>
<dbReference type="InterPro" id="IPR010982">
    <property type="entry name" value="Lambda_DNA-bd_dom_sf"/>
</dbReference>
<dbReference type="Pfam" id="PF19054">
    <property type="entry name" value="DUF5753"/>
    <property type="match status" value="1"/>
</dbReference>
<proteinExistence type="predicted"/>
<evidence type="ECO:0000313" key="3">
    <source>
        <dbReference type="Proteomes" id="UP000320876"/>
    </source>
</evidence>
<gene>
    <name evidence="2" type="ORF">FB471_1125</name>
</gene>
<sequence>MATTPTVRRLLLGHELRRLREAADKAPADAAKLLDCAATKISRMELGQSPIGVGDLKMLLEFYDVDPDRTASMLELGRNTKARGRWSGHRAFFPEWFRTYFDLEQDASDIKRTEAEVVPGLLQTDDYVRAMYDVHNYEQAEIEDRLKARQERRAILTRPNPPMASFILSESCLRRVVGNASVMRGQLHHLIDIGRSRNVHIQVLPFDAQTSMAGYLFYGFIMLTIESPGNAPALEFVYVEDLDDARYLDGDNEKKPYVNLWGRLQAAALGPVESRKLIRKVAEQST</sequence>
<dbReference type="PROSITE" id="PS50943">
    <property type="entry name" value="HTH_CROC1"/>
    <property type="match status" value="1"/>
</dbReference>
<accession>A0A542DEE0</accession>
<dbReference type="EMBL" id="VFML01000001">
    <property type="protein sequence ID" value="TQJ01445.1"/>
    <property type="molecule type" value="Genomic_DNA"/>
</dbReference>